<dbReference type="EMBL" id="JACHMC010000001">
    <property type="protein sequence ID" value="MBB4881706.1"/>
    <property type="molecule type" value="Genomic_DNA"/>
</dbReference>
<sequence>MSKVTRWAALVLTLVLVAALAFWAGRATLTPPAQADQRPSEDAVVTVAEQELGRVITLGVSVAREQAPAAVNALSGVVTRAGESGEVAAGDVLYAVAQQPVIAVQGELPQWRALDEGATGSDVAAFQRMLAATGAKVEVTGTWDEATAVAWNGWLTERDYPAAGTVELGQLVVLESLPAALSVDAKATAVGGALAGGETIVARPGDEPTFAIEVNQDQAAMIPAGTAVTVPHGEHEWEAVAGESTADDQGLIRIPLTAPDGGAVCGADCDSLPAEASTSLLSKVNVVPPVTGPVVPVSALRTQPGGAVVVTVVQDGVEEERTVTVRGSADGLAVVDGVDAGETVRVLNGAP</sequence>
<keyword evidence="2" id="KW-1185">Reference proteome</keyword>
<dbReference type="InterPro" id="IPR006311">
    <property type="entry name" value="TAT_signal"/>
</dbReference>
<protein>
    <recommendedName>
        <fullName evidence="3">Peptidoglycan-binding protein</fullName>
    </recommendedName>
</protein>
<dbReference type="PROSITE" id="PS51318">
    <property type="entry name" value="TAT"/>
    <property type="match status" value="1"/>
</dbReference>
<dbReference type="RefSeq" id="WP_135030878.1">
    <property type="nucleotide sequence ID" value="NZ_BMLA01000012.1"/>
</dbReference>
<reference evidence="1 2" key="1">
    <citation type="submission" date="2020-08" db="EMBL/GenBank/DDBJ databases">
        <title>Sequencing the genomes of 1000 actinobacteria strains.</title>
        <authorList>
            <person name="Klenk H.-P."/>
        </authorList>
    </citation>
    <scope>NUCLEOTIDE SEQUENCE [LARGE SCALE GENOMIC DNA]</scope>
    <source>
        <strain evidence="1 2">DSM 19079</strain>
    </source>
</reference>
<dbReference type="OrthoDB" id="3268648at2"/>
<comment type="caution">
    <text evidence="1">The sequence shown here is derived from an EMBL/GenBank/DDBJ whole genome shotgun (WGS) entry which is preliminary data.</text>
</comment>
<gene>
    <name evidence="1" type="ORF">BJ976_000057</name>
</gene>
<name>A0A4Y8WUX5_9MICC</name>
<evidence type="ECO:0008006" key="3">
    <source>
        <dbReference type="Google" id="ProtNLM"/>
    </source>
</evidence>
<evidence type="ECO:0000313" key="2">
    <source>
        <dbReference type="Proteomes" id="UP000560081"/>
    </source>
</evidence>
<organism evidence="1 2">
    <name type="scientific">Micrococcus flavus</name>
    <dbReference type="NCBI Taxonomy" id="384602"/>
    <lineage>
        <taxon>Bacteria</taxon>
        <taxon>Bacillati</taxon>
        <taxon>Actinomycetota</taxon>
        <taxon>Actinomycetes</taxon>
        <taxon>Micrococcales</taxon>
        <taxon>Micrococcaceae</taxon>
        <taxon>Micrococcus</taxon>
    </lineage>
</organism>
<dbReference type="Proteomes" id="UP000560081">
    <property type="component" value="Unassembled WGS sequence"/>
</dbReference>
<accession>A0A4Y8WUX5</accession>
<proteinExistence type="predicted"/>
<dbReference type="InterPro" id="IPR036365">
    <property type="entry name" value="PGBD-like_sf"/>
</dbReference>
<dbReference type="SUPFAM" id="SSF47090">
    <property type="entry name" value="PGBD-like"/>
    <property type="match status" value="1"/>
</dbReference>
<dbReference type="AlphaFoldDB" id="A0A4Y8WUX5"/>
<evidence type="ECO:0000313" key="1">
    <source>
        <dbReference type="EMBL" id="MBB4881706.1"/>
    </source>
</evidence>